<gene>
    <name evidence="1" type="ORF">AYBTSS11_LOCUS30857</name>
</gene>
<dbReference type="Gramene" id="rna-AYBTSS11_LOCUS30857">
    <property type="protein sequence ID" value="CAJ1978660.1"/>
    <property type="gene ID" value="gene-AYBTSS11_LOCUS30857"/>
</dbReference>
<protein>
    <submittedName>
        <fullName evidence="1">Uncharacterized protein</fullName>
    </submittedName>
</protein>
<evidence type="ECO:0000313" key="1">
    <source>
        <dbReference type="EMBL" id="CAJ1978660.1"/>
    </source>
</evidence>
<dbReference type="GO" id="GO:0045927">
    <property type="term" value="P:positive regulation of growth"/>
    <property type="evidence" value="ECO:0007669"/>
    <property type="project" value="InterPro"/>
</dbReference>
<name>A0AA86W4T8_9FABA</name>
<reference evidence="1" key="1">
    <citation type="submission" date="2023-10" db="EMBL/GenBank/DDBJ databases">
        <authorList>
            <person name="Domelevo Entfellner J.-B."/>
        </authorList>
    </citation>
    <scope>NUCLEOTIDE SEQUENCE</scope>
</reference>
<dbReference type="PANTHER" id="PTHR31730">
    <property type="entry name" value="OS01G0873900 PROTEIN"/>
    <property type="match status" value="1"/>
</dbReference>
<dbReference type="AlphaFoldDB" id="A0AA86W4T8"/>
<dbReference type="InterPro" id="IPR045021">
    <property type="entry name" value="PSI1/2/3"/>
</dbReference>
<evidence type="ECO:0000313" key="2">
    <source>
        <dbReference type="Proteomes" id="UP001189624"/>
    </source>
</evidence>
<dbReference type="PANTHER" id="PTHR31730:SF2">
    <property type="entry name" value="PROTEIN PSK SIMULATOR 3"/>
    <property type="match status" value="1"/>
</dbReference>
<sequence length="70" mass="7863">MEKTLHWLVPIATNTAKAHYGFGWVGEWASTSSELNKKTMKAEVMRIETLHHADKEKSGMQKHVVTGVQA</sequence>
<accession>A0AA86W4T8</accession>
<dbReference type="EMBL" id="OY731408">
    <property type="protein sequence ID" value="CAJ1978660.1"/>
    <property type="molecule type" value="Genomic_DNA"/>
</dbReference>
<proteinExistence type="predicted"/>
<organism evidence="1 2">
    <name type="scientific">Sphenostylis stenocarpa</name>
    <dbReference type="NCBI Taxonomy" id="92480"/>
    <lineage>
        <taxon>Eukaryota</taxon>
        <taxon>Viridiplantae</taxon>
        <taxon>Streptophyta</taxon>
        <taxon>Embryophyta</taxon>
        <taxon>Tracheophyta</taxon>
        <taxon>Spermatophyta</taxon>
        <taxon>Magnoliopsida</taxon>
        <taxon>eudicotyledons</taxon>
        <taxon>Gunneridae</taxon>
        <taxon>Pentapetalae</taxon>
        <taxon>rosids</taxon>
        <taxon>fabids</taxon>
        <taxon>Fabales</taxon>
        <taxon>Fabaceae</taxon>
        <taxon>Papilionoideae</taxon>
        <taxon>50 kb inversion clade</taxon>
        <taxon>NPAAA clade</taxon>
        <taxon>indigoferoid/millettioid clade</taxon>
        <taxon>Phaseoleae</taxon>
        <taxon>Sphenostylis</taxon>
    </lineage>
</organism>
<dbReference type="Proteomes" id="UP001189624">
    <property type="component" value="Chromosome 11"/>
</dbReference>
<keyword evidence="2" id="KW-1185">Reference proteome</keyword>